<dbReference type="InterPro" id="IPR002076">
    <property type="entry name" value="ELO_fam"/>
</dbReference>
<keyword evidence="2 10" id="KW-0444">Lipid biosynthesis</keyword>
<evidence type="ECO:0000313" key="11">
    <source>
        <dbReference type="EMBL" id="KAG7302004.1"/>
    </source>
</evidence>
<dbReference type="Proteomes" id="UP000823941">
    <property type="component" value="Chromosome 18"/>
</dbReference>
<evidence type="ECO:0000256" key="2">
    <source>
        <dbReference type="ARBA" id="ARBA00022516"/>
    </source>
</evidence>
<dbReference type="Pfam" id="PF01151">
    <property type="entry name" value="ELO"/>
    <property type="match status" value="1"/>
</dbReference>
<evidence type="ECO:0000256" key="4">
    <source>
        <dbReference type="ARBA" id="ARBA00022692"/>
    </source>
</evidence>
<evidence type="ECO:0000256" key="3">
    <source>
        <dbReference type="ARBA" id="ARBA00022679"/>
    </source>
</evidence>
<dbReference type="PANTHER" id="PTHR11157">
    <property type="entry name" value="FATTY ACID ACYL TRANSFERASE-RELATED"/>
    <property type="match status" value="1"/>
</dbReference>
<dbReference type="PANTHER" id="PTHR11157:SF69">
    <property type="entry name" value="ELONGATION OF VERY LONG CHAIN FATTY ACIDS PROTEIN 7"/>
    <property type="match status" value="1"/>
</dbReference>
<evidence type="ECO:0000256" key="9">
    <source>
        <dbReference type="ARBA" id="ARBA00023160"/>
    </source>
</evidence>
<name>A0ABQ7QA42_PLUXY</name>
<feature type="transmembrane region" description="Helical" evidence="10">
    <location>
        <begin position="260"/>
        <end position="279"/>
    </location>
</feature>
<feature type="transmembrane region" description="Helical" evidence="10">
    <location>
        <begin position="79"/>
        <end position="102"/>
    </location>
</feature>
<sequence>MPSTQDYTNILEEPLFGKTKMCCCKIGISLSKGKYESLDITSYGDPNDYIFLVAFYFLFILFAGPNFMKNRPALKLRTFHFFFSIMLGFNSAFLSAMFLFYITQVGLFPEVCFEVAKNDPSNNSFAKDVSRFKYNLLSILYYKFLVSKAMDLLHSFILILRKKGSLITFTHVYHSMLMLWASWAVVKYDRGNHWAALGCVNSAVQALVHVENAIKALGRRFVKCHRGRDCVRVVQMMQFVFLYLYMIVQIRTSQCPVHPYIYWTSTANVVVFTLLFIHFKFTKYSAYRSKVSSID</sequence>
<evidence type="ECO:0000256" key="6">
    <source>
        <dbReference type="ARBA" id="ARBA00022989"/>
    </source>
</evidence>
<evidence type="ECO:0000256" key="10">
    <source>
        <dbReference type="RuleBase" id="RU361115"/>
    </source>
</evidence>
<evidence type="ECO:0000256" key="8">
    <source>
        <dbReference type="ARBA" id="ARBA00023136"/>
    </source>
</evidence>
<keyword evidence="5 10" id="KW-0276">Fatty acid metabolism</keyword>
<comment type="subcellular location">
    <subcellularLocation>
        <location evidence="1">Membrane</location>
        <topology evidence="1">Multi-pass membrane protein</topology>
    </subcellularLocation>
</comment>
<feature type="transmembrane region" description="Helical" evidence="10">
    <location>
        <begin position="49"/>
        <end position="67"/>
    </location>
</feature>
<comment type="caution">
    <text evidence="11">The sequence shown here is derived from an EMBL/GenBank/DDBJ whole genome shotgun (WGS) entry which is preliminary data.</text>
</comment>
<dbReference type="EC" id="2.3.1.199" evidence="10"/>
<evidence type="ECO:0000256" key="1">
    <source>
        <dbReference type="ARBA" id="ARBA00004141"/>
    </source>
</evidence>
<dbReference type="EMBL" id="JAHIBW010000018">
    <property type="protein sequence ID" value="KAG7302004.1"/>
    <property type="molecule type" value="Genomic_DNA"/>
</dbReference>
<keyword evidence="4 10" id="KW-0812">Transmembrane</keyword>
<keyword evidence="8 10" id="KW-0472">Membrane</keyword>
<proteinExistence type="inferred from homology"/>
<evidence type="ECO:0000256" key="5">
    <source>
        <dbReference type="ARBA" id="ARBA00022832"/>
    </source>
</evidence>
<keyword evidence="12" id="KW-1185">Reference proteome</keyword>
<feature type="transmembrane region" description="Helical" evidence="10">
    <location>
        <begin position="230"/>
        <end position="248"/>
    </location>
</feature>
<keyword evidence="6 10" id="KW-1133">Transmembrane helix</keyword>
<keyword evidence="3 10" id="KW-0808">Transferase</keyword>
<protein>
    <recommendedName>
        <fullName evidence="10">Elongation of very long chain fatty acids protein</fullName>
        <ecNumber evidence="10">2.3.1.199</ecNumber>
    </recommendedName>
    <alternativeName>
        <fullName evidence="10">Very-long-chain 3-oxoacyl-CoA synthase</fullName>
    </alternativeName>
</protein>
<keyword evidence="9 10" id="KW-0275">Fatty acid biosynthesis</keyword>
<gene>
    <name evidence="11" type="ORF">JYU34_013454</name>
</gene>
<comment type="catalytic activity">
    <reaction evidence="10">
        <text>a very-long-chain acyl-CoA + malonyl-CoA + H(+) = a very-long-chain 3-oxoacyl-CoA + CO2 + CoA</text>
        <dbReference type="Rhea" id="RHEA:32727"/>
        <dbReference type="ChEBI" id="CHEBI:15378"/>
        <dbReference type="ChEBI" id="CHEBI:16526"/>
        <dbReference type="ChEBI" id="CHEBI:57287"/>
        <dbReference type="ChEBI" id="CHEBI:57384"/>
        <dbReference type="ChEBI" id="CHEBI:90725"/>
        <dbReference type="ChEBI" id="CHEBI:90736"/>
        <dbReference type="EC" id="2.3.1.199"/>
    </reaction>
</comment>
<evidence type="ECO:0000256" key="7">
    <source>
        <dbReference type="ARBA" id="ARBA00023098"/>
    </source>
</evidence>
<feature type="transmembrane region" description="Helical" evidence="10">
    <location>
        <begin position="166"/>
        <end position="186"/>
    </location>
</feature>
<accession>A0ABQ7QA42</accession>
<organism evidence="11 12">
    <name type="scientific">Plutella xylostella</name>
    <name type="common">Diamondback moth</name>
    <name type="synonym">Plutella maculipennis</name>
    <dbReference type="NCBI Taxonomy" id="51655"/>
    <lineage>
        <taxon>Eukaryota</taxon>
        <taxon>Metazoa</taxon>
        <taxon>Ecdysozoa</taxon>
        <taxon>Arthropoda</taxon>
        <taxon>Hexapoda</taxon>
        <taxon>Insecta</taxon>
        <taxon>Pterygota</taxon>
        <taxon>Neoptera</taxon>
        <taxon>Endopterygota</taxon>
        <taxon>Lepidoptera</taxon>
        <taxon>Glossata</taxon>
        <taxon>Ditrysia</taxon>
        <taxon>Yponomeutoidea</taxon>
        <taxon>Plutellidae</taxon>
        <taxon>Plutella</taxon>
    </lineage>
</organism>
<comment type="similarity">
    <text evidence="10">Belongs to the ELO family.</text>
</comment>
<evidence type="ECO:0000313" key="12">
    <source>
        <dbReference type="Proteomes" id="UP000823941"/>
    </source>
</evidence>
<reference evidence="11 12" key="1">
    <citation type="submission" date="2021-06" db="EMBL/GenBank/DDBJ databases">
        <title>A haploid diamondback moth (Plutella xylostella L.) genome assembly resolves 31 chromosomes and identifies a diamide resistance mutation.</title>
        <authorList>
            <person name="Ward C.M."/>
            <person name="Perry K.D."/>
            <person name="Baker G."/>
            <person name="Powis K."/>
            <person name="Heckel D.G."/>
            <person name="Baxter S.W."/>
        </authorList>
    </citation>
    <scope>NUCLEOTIDE SEQUENCE [LARGE SCALE GENOMIC DNA]</scope>
    <source>
        <strain evidence="11 12">LV</strain>
        <tissue evidence="11">Single pupa</tissue>
    </source>
</reference>
<keyword evidence="7 10" id="KW-0443">Lipid metabolism</keyword>